<reference evidence="2" key="1">
    <citation type="submission" date="2016-11" db="UniProtKB">
        <authorList>
            <consortium name="WormBaseParasite"/>
        </authorList>
    </citation>
    <scope>IDENTIFICATION</scope>
    <source>
        <strain evidence="2">KR3021</strain>
    </source>
</reference>
<dbReference type="Proteomes" id="UP000095286">
    <property type="component" value="Unplaced"/>
</dbReference>
<protein>
    <submittedName>
        <fullName evidence="2">FTH domain-containing protein</fullName>
    </submittedName>
</protein>
<evidence type="ECO:0000313" key="1">
    <source>
        <dbReference type="Proteomes" id="UP000095286"/>
    </source>
</evidence>
<proteinExistence type="predicted"/>
<dbReference type="WBParaSite" id="RSKR_0000167400.1">
    <property type="protein sequence ID" value="RSKR_0000167400.1"/>
    <property type="gene ID" value="RSKR_0000167400"/>
</dbReference>
<evidence type="ECO:0000313" key="2">
    <source>
        <dbReference type="WBParaSite" id="RSKR_0000167400.1"/>
    </source>
</evidence>
<accession>A0AC35TL22</accession>
<organism evidence="1 2">
    <name type="scientific">Rhabditophanes sp. KR3021</name>
    <dbReference type="NCBI Taxonomy" id="114890"/>
    <lineage>
        <taxon>Eukaryota</taxon>
        <taxon>Metazoa</taxon>
        <taxon>Ecdysozoa</taxon>
        <taxon>Nematoda</taxon>
        <taxon>Chromadorea</taxon>
        <taxon>Rhabditida</taxon>
        <taxon>Tylenchina</taxon>
        <taxon>Panagrolaimomorpha</taxon>
        <taxon>Strongyloidoidea</taxon>
        <taxon>Alloionematidae</taxon>
        <taxon>Rhabditophanes</taxon>
    </lineage>
</organism>
<sequence length="521" mass="60881">MTLSNQDAMKLALKQPHILQDCLRFMSNIRAFSQTSSSNYGMVNAFRLHQADPVCVKHTIHFYNSPHFNGKEFDSVDEFKVLLKGVQLNHWEYVERLDILTGGVLFNNTDIVFATEIVQEYSRKANLIRHISIKIDMFHTTADNYKSFFVNLLSNVHRCETQKISLVTNYEPLYSIVREEAAYFKSVVKGADFKVSEFEIELTCDTTDSIVAFIAFLNEDSTDDYSLFKLNVKVRTTADLVRFTTLKSNHRMPDQIIIHNRIELGGNFMQLDVFGFNEGHTVNLLHFGYREFLQYMLIITAERIFRNVNEISLDLHDINLNEENTLQRVVPKLRLIQSLRKWKLKFPSNTMTNEKVVVMKKFICGMPRDLKILEIENLTFDIKELGPELSTAYPGLKHFKLQTDRIMDVNFDAKFFSGFNELEIIESSCLKKDTLELPDCVRILTFYCYYDRDDNTPMTLNININYNDVGEDFCKAFVMKTKLRQLIVDSSQHSMNTCVYFKSMNDWELYMNYVNKLQPFF</sequence>
<name>A0AC35TL22_9BILA</name>